<protein>
    <recommendedName>
        <fullName evidence="8">CASP-like protein</fullName>
    </recommendedName>
</protein>
<dbReference type="Proteomes" id="UP001497512">
    <property type="component" value="Chromosome 9"/>
</dbReference>
<proteinExistence type="inferred from homology"/>
<evidence type="ECO:0000256" key="6">
    <source>
        <dbReference type="ARBA" id="ARBA00022989"/>
    </source>
</evidence>
<comment type="subunit">
    <text evidence="3 8">Homodimer and heterodimers.</text>
</comment>
<evidence type="ECO:0000313" key="10">
    <source>
        <dbReference type="EMBL" id="CAK9236686.1"/>
    </source>
</evidence>
<dbReference type="Pfam" id="PF04535">
    <property type="entry name" value="CASP_dom"/>
    <property type="match status" value="1"/>
</dbReference>
<keyword evidence="4 8" id="KW-1003">Cell membrane</keyword>
<keyword evidence="5 8" id="KW-0812">Transmembrane</keyword>
<dbReference type="PANTHER" id="PTHR32021">
    <property type="entry name" value="CASP-LIKE PROTEIN 5B3"/>
    <property type="match status" value="1"/>
</dbReference>
<keyword evidence="6 8" id="KW-1133">Transmembrane helix</keyword>
<evidence type="ECO:0000256" key="1">
    <source>
        <dbReference type="ARBA" id="ARBA00004651"/>
    </source>
</evidence>
<keyword evidence="11" id="KW-1185">Reference proteome</keyword>
<keyword evidence="7 8" id="KW-0472">Membrane</keyword>
<evidence type="ECO:0000256" key="2">
    <source>
        <dbReference type="ARBA" id="ARBA00007651"/>
    </source>
</evidence>
<dbReference type="InterPro" id="IPR006702">
    <property type="entry name" value="CASP_dom"/>
</dbReference>
<dbReference type="PANTHER" id="PTHR32021:SF1">
    <property type="entry name" value="CASP-LIKE PROTEIN 5A1"/>
    <property type="match status" value="1"/>
</dbReference>
<dbReference type="InterPro" id="IPR045009">
    <property type="entry name" value="CASPL-5"/>
</dbReference>
<feature type="domain" description="Casparian strip membrane protein" evidence="9">
    <location>
        <begin position="34"/>
        <end position="161"/>
    </location>
</feature>
<accession>A0ABP0V2Q7</accession>
<evidence type="ECO:0000256" key="4">
    <source>
        <dbReference type="ARBA" id="ARBA00022475"/>
    </source>
</evidence>
<evidence type="ECO:0000313" key="11">
    <source>
        <dbReference type="Proteomes" id="UP001497512"/>
    </source>
</evidence>
<dbReference type="EMBL" id="OZ019901">
    <property type="protein sequence ID" value="CAK9236686.1"/>
    <property type="molecule type" value="Genomic_DNA"/>
</dbReference>
<evidence type="ECO:0000256" key="8">
    <source>
        <dbReference type="RuleBase" id="RU361233"/>
    </source>
</evidence>
<gene>
    <name evidence="10" type="ORF">CSSPTR1EN2_LOCUS23086</name>
</gene>
<comment type="similarity">
    <text evidence="2 8">Belongs to the Casparian strip membrane proteins (CASP) family.</text>
</comment>
<feature type="transmembrane region" description="Helical" evidence="8">
    <location>
        <begin position="66"/>
        <end position="92"/>
    </location>
</feature>
<reference evidence="10" key="1">
    <citation type="submission" date="2024-02" db="EMBL/GenBank/DDBJ databases">
        <authorList>
            <consortium name="ELIXIR-Norway"/>
            <consortium name="Elixir Norway"/>
        </authorList>
    </citation>
    <scope>NUCLEOTIDE SEQUENCE</scope>
</reference>
<evidence type="ECO:0000256" key="3">
    <source>
        <dbReference type="ARBA" id="ARBA00011489"/>
    </source>
</evidence>
<sequence>MEASYPAVHPVGVPPQFKGAGPPATRMKDLPGSAGTLGGMGIRFGQFAFALTSFSVMITIPDFSSVTAFCFLVAAMVFQCMWSLSMGILDGYAILSGQCLHNSLFVSLFVVGDWVTSTITFSGACATAGITVLIDNDLNRCGPNHCSRLEAAVAMAFLSWIMISLSFFFSFWLLSSRYHFICKSPLQIIL</sequence>
<evidence type="ECO:0000259" key="9">
    <source>
        <dbReference type="Pfam" id="PF04535"/>
    </source>
</evidence>
<comment type="caution">
    <text evidence="8">Lacks conserved residue(s) required for the propagation of feature annotation.</text>
</comment>
<feature type="transmembrane region" description="Helical" evidence="8">
    <location>
        <begin position="36"/>
        <end position="60"/>
    </location>
</feature>
<name>A0ABP0V2Q7_9BRYO</name>
<evidence type="ECO:0000256" key="7">
    <source>
        <dbReference type="ARBA" id="ARBA00023136"/>
    </source>
</evidence>
<evidence type="ECO:0000256" key="5">
    <source>
        <dbReference type="ARBA" id="ARBA00022692"/>
    </source>
</evidence>
<comment type="subcellular location">
    <subcellularLocation>
        <location evidence="1 8">Cell membrane</location>
        <topology evidence="1 8">Multi-pass membrane protein</topology>
    </subcellularLocation>
</comment>
<feature type="transmembrane region" description="Helical" evidence="8">
    <location>
        <begin position="154"/>
        <end position="174"/>
    </location>
</feature>
<organism evidence="10 11">
    <name type="scientific">Sphagnum troendelagicum</name>
    <dbReference type="NCBI Taxonomy" id="128251"/>
    <lineage>
        <taxon>Eukaryota</taxon>
        <taxon>Viridiplantae</taxon>
        <taxon>Streptophyta</taxon>
        <taxon>Embryophyta</taxon>
        <taxon>Bryophyta</taxon>
        <taxon>Sphagnophytina</taxon>
        <taxon>Sphagnopsida</taxon>
        <taxon>Sphagnales</taxon>
        <taxon>Sphagnaceae</taxon>
        <taxon>Sphagnum</taxon>
    </lineage>
</organism>